<name>A0ABV8H9W9_9FLAO</name>
<sequence>MKTLYKFTKRVWLYAILCSLIFTFYSCEEVIEVDLEPSDNRLVVDAEILWEANTPGNVQQIYLSRLTDYYETETQKVSDAEVEVSNTNGDIFIFEETEEAGTYQCNNFSPELNASYQLEVIVDNETYTATERMVSTPEITRIEQVDDGGFSADNYEINYYFNDPEEEDNYYLETYKTDFLIYPVYGVGSDEFINGNEVDYGFSDEDLEVGSTVNVTFRGISEQFYEYISLIIQSTSGDPFSTPPANIRGNLINNTNEDNYAFGYFSLSQSRSFDYTIE</sequence>
<dbReference type="Proteomes" id="UP001595793">
    <property type="component" value="Unassembled WGS sequence"/>
</dbReference>
<keyword evidence="2" id="KW-1185">Reference proteome</keyword>
<proteinExistence type="predicted"/>
<dbReference type="PROSITE" id="PS51257">
    <property type="entry name" value="PROKAR_LIPOPROTEIN"/>
    <property type="match status" value="1"/>
</dbReference>
<dbReference type="RefSeq" id="WP_290235218.1">
    <property type="nucleotide sequence ID" value="NZ_JAUFPZ010000002.1"/>
</dbReference>
<organism evidence="1 2">
    <name type="scientific">Zunongwangia endophytica</name>
    <dbReference type="NCBI Taxonomy" id="1808945"/>
    <lineage>
        <taxon>Bacteria</taxon>
        <taxon>Pseudomonadati</taxon>
        <taxon>Bacteroidota</taxon>
        <taxon>Flavobacteriia</taxon>
        <taxon>Flavobacteriales</taxon>
        <taxon>Flavobacteriaceae</taxon>
        <taxon>Zunongwangia</taxon>
    </lineage>
</organism>
<gene>
    <name evidence="1" type="ORF">ACFOS1_06260</name>
</gene>
<comment type="caution">
    <text evidence="1">The sequence shown here is derived from an EMBL/GenBank/DDBJ whole genome shotgun (WGS) entry which is preliminary data.</text>
</comment>
<dbReference type="InterPro" id="IPR025345">
    <property type="entry name" value="DUF4249"/>
</dbReference>
<dbReference type="EMBL" id="JBHSAS010000006">
    <property type="protein sequence ID" value="MFC4027001.1"/>
    <property type="molecule type" value="Genomic_DNA"/>
</dbReference>
<dbReference type="Pfam" id="PF14054">
    <property type="entry name" value="DUF4249"/>
    <property type="match status" value="1"/>
</dbReference>
<accession>A0ABV8H9W9</accession>
<protein>
    <submittedName>
        <fullName evidence="1">DUF4249 domain-containing protein</fullName>
    </submittedName>
</protein>
<evidence type="ECO:0000313" key="1">
    <source>
        <dbReference type="EMBL" id="MFC4027001.1"/>
    </source>
</evidence>
<reference evidence="2" key="1">
    <citation type="journal article" date="2019" name="Int. J. Syst. Evol. Microbiol.">
        <title>The Global Catalogue of Microorganisms (GCM) 10K type strain sequencing project: providing services to taxonomists for standard genome sequencing and annotation.</title>
        <authorList>
            <consortium name="The Broad Institute Genomics Platform"/>
            <consortium name="The Broad Institute Genome Sequencing Center for Infectious Disease"/>
            <person name="Wu L."/>
            <person name="Ma J."/>
        </authorList>
    </citation>
    <scope>NUCLEOTIDE SEQUENCE [LARGE SCALE GENOMIC DNA]</scope>
    <source>
        <strain evidence="2">CECT 9128</strain>
    </source>
</reference>
<evidence type="ECO:0000313" key="2">
    <source>
        <dbReference type="Proteomes" id="UP001595793"/>
    </source>
</evidence>